<proteinExistence type="predicted"/>
<keyword evidence="2" id="KW-1185">Reference proteome</keyword>
<gene>
    <name evidence="1" type="ORF">CYY_006816</name>
</gene>
<dbReference type="AlphaFoldDB" id="A0A8J4V2S5"/>
<evidence type="ECO:0000313" key="2">
    <source>
        <dbReference type="Proteomes" id="UP000695562"/>
    </source>
</evidence>
<protein>
    <submittedName>
        <fullName evidence="1">Uncharacterized protein</fullName>
    </submittedName>
</protein>
<name>A0A8J4V2S5_9MYCE</name>
<evidence type="ECO:0000313" key="1">
    <source>
        <dbReference type="EMBL" id="KAF2071867.1"/>
    </source>
</evidence>
<reference evidence="1" key="1">
    <citation type="submission" date="2020-01" db="EMBL/GenBank/DDBJ databases">
        <title>Development of genomics and gene disruption for Polysphondylium violaceum indicates a role for the polyketide synthase stlB in stalk morphogenesis.</title>
        <authorList>
            <person name="Narita B."/>
            <person name="Kawabe Y."/>
            <person name="Kin K."/>
            <person name="Saito T."/>
            <person name="Gibbs R."/>
            <person name="Kuspa A."/>
            <person name="Muzny D."/>
            <person name="Queller D."/>
            <person name="Richards S."/>
            <person name="Strassman J."/>
            <person name="Sucgang R."/>
            <person name="Worley K."/>
            <person name="Schaap P."/>
        </authorList>
    </citation>
    <scope>NUCLEOTIDE SEQUENCE</scope>
    <source>
        <strain evidence="1">QSvi11</strain>
    </source>
</reference>
<dbReference type="PANTHER" id="PTHR32134:SF180">
    <property type="entry name" value="FNIP REPEAT-CONTAINING PROTEIN"/>
    <property type="match status" value="1"/>
</dbReference>
<organism evidence="1 2">
    <name type="scientific">Polysphondylium violaceum</name>
    <dbReference type="NCBI Taxonomy" id="133409"/>
    <lineage>
        <taxon>Eukaryota</taxon>
        <taxon>Amoebozoa</taxon>
        <taxon>Evosea</taxon>
        <taxon>Eumycetozoa</taxon>
        <taxon>Dictyostelia</taxon>
        <taxon>Dictyosteliales</taxon>
        <taxon>Dictyosteliaceae</taxon>
        <taxon>Polysphondylium</taxon>
    </lineage>
</organism>
<dbReference type="Proteomes" id="UP000695562">
    <property type="component" value="Unassembled WGS sequence"/>
</dbReference>
<dbReference type="InterPro" id="IPR051251">
    <property type="entry name" value="STK_FNIP-Repeat"/>
</dbReference>
<accession>A0A8J4V2S5</accession>
<comment type="caution">
    <text evidence="1">The sequence shown here is derived from an EMBL/GenBank/DDBJ whole genome shotgun (WGS) entry which is preliminary data.</text>
</comment>
<dbReference type="PANTHER" id="PTHR32134">
    <property type="entry name" value="FNIP REPEAT-CONTAINING PROTEIN"/>
    <property type="match status" value="1"/>
</dbReference>
<dbReference type="EMBL" id="AJWJ01000331">
    <property type="protein sequence ID" value="KAF2071867.1"/>
    <property type="molecule type" value="Genomic_DNA"/>
</dbReference>
<dbReference type="SUPFAM" id="SSF52058">
    <property type="entry name" value="L domain-like"/>
    <property type="match status" value="1"/>
</dbReference>
<sequence length="571" mass="64600">MVQEYMNIDQRFKSVIDEFEIDSPTIWNVPDGFISNGATVVIFGNCFYQCLTKRLIPPSVTKLDLKRSFNYCFGVQLDSLWEGLKELCMWSTGTQETGKIEPSSLPLSLTLLDLSYYYHTLSNILPPNLKSLSIANLDKFQHGFTLPESITQLKTKSIDLIENLSSISNLFSLQFDNQLPLDLFGADGMSNNITRLHFKSPNQNIEYFQYLSRNLVDLSIQFLHPLCLTEAMCLPSTLEILKLHCINGQICRNAIPSSVRDLELIFSGDQTVLKEFYLPNSIERLQLYFGLIKQFPKDFNPITASVRELDINSISKDILKKSFPNSITKLTIGSFNSNTIRKGFVSSKFPSVLSHSSGLKFLSMFVCPKDKLVSTMFSTSLTYLKLENVHPVGFNMKLKPDTLISCQNLKTLCLGSLNLTPLFIPSSVTRLFLDLSNTTKLENVIPNSVCFLSLKWTSASHQTIDLGIVPYSVETLVLNASGGMIDSLDALSDTIEYIDFGPNLTAYSFDSQRLTSLRHIKNLPWIQSTLTFPLYLESLHMTKNYYEKNFVQSFNNNSFPKNVPFINIVKK</sequence>